<dbReference type="PROSITE" id="PS50041">
    <property type="entry name" value="C_TYPE_LECTIN_2"/>
    <property type="match status" value="1"/>
</dbReference>
<dbReference type="PANTHER" id="PTHR22801:SF63">
    <property type="entry name" value="C-TYPE LECTIN DOMAIN-CONTAINING PROTEIN"/>
    <property type="match status" value="1"/>
</dbReference>
<protein>
    <recommendedName>
        <fullName evidence="1">C-type lectin domain-containing protein</fullName>
    </recommendedName>
</protein>
<dbReference type="SUPFAM" id="SSF56436">
    <property type="entry name" value="C-type lectin-like"/>
    <property type="match status" value="1"/>
</dbReference>
<reference evidence="2" key="1">
    <citation type="submission" date="2015-07" db="EMBL/GenBank/DDBJ databases">
        <title>MeaNS - Measles Nucleotide Surveillance Program.</title>
        <authorList>
            <person name="Tran T."/>
            <person name="Druce J."/>
        </authorList>
    </citation>
    <scope>NUCLEOTIDE SEQUENCE</scope>
    <source>
        <strain evidence="2">UCB-OBI-ISO-001</strain>
        <tissue evidence="2">Gonad</tissue>
    </source>
</reference>
<dbReference type="EMBL" id="KQ418723">
    <property type="protein sequence ID" value="KOF86156.1"/>
    <property type="molecule type" value="Genomic_DNA"/>
</dbReference>
<gene>
    <name evidence="2" type="ORF">OCBIM_22019152mg</name>
</gene>
<dbReference type="PANTHER" id="PTHR22801">
    <property type="entry name" value="LITHOSTATHINE"/>
    <property type="match status" value="1"/>
</dbReference>
<name>A0A0L8HA44_OCTBM</name>
<dbReference type="InterPro" id="IPR001304">
    <property type="entry name" value="C-type_lectin-like"/>
</dbReference>
<evidence type="ECO:0000313" key="2">
    <source>
        <dbReference type="EMBL" id="KOF86156.1"/>
    </source>
</evidence>
<dbReference type="OrthoDB" id="6050186at2759"/>
<feature type="domain" description="C-type lectin" evidence="1">
    <location>
        <begin position="159"/>
        <end position="265"/>
    </location>
</feature>
<dbReference type="CDD" id="cd00037">
    <property type="entry name" value="CLECT"/>
    <property type="match status" value="1"/>
</dbReference>
<dbReference type="InterPro" id="IPR016187">
    <property type="entry name" value="CTDL_fold"/>
</dbReference>
<dbReference type="SMART" id="SM00034">
    <property type="entry name" value="CLECT"/>
    <property type="match status" value="1"/>
</dbReference>
<proteinExistence type="predicted"/>
<dbReference type="AlphaFoldDB" id="A0A0L8HA44"/>
<dbReference type="InterPro" id="IPR050801">
    <property type="entry name" value="Ca-Dep_Lectins_ImmuneDev"/>
</dbReference>
<organism evidence="2">
    <name type="scientific">Octopus bimaculoides</name>
    <name type="common">California two-spotted octopus</name>
    <dbReference type="NCBI Taxonomy" id="37653"/>
    <lineage>
        <taxon>Eukaryota</taxon>
        <taxon>Metazoa</taxon>
        <taxon>Spiralia</taxon>
        <taxon>Lophotrochozoa</taxon>
        <taxon>Mollusca</taxon>
        <taxon>Cephalopoda</taxon>
        <taxon>Coleoidea</taxon>
        <taxon>Octopodiformes</taxon>
        <taxon>Octopoda</taxon>
        <taxon>Incirrata</taxon>
        <taxon>Octopodidae</taxon>
        <taxon>Octopus</taxon>
    </lineage>
</organism>
<dbReference type="Gene3D" id="3.10.100.10">
    <property type="entry name" value="Mannose-Binding Protein A, subunit A"/>
    <property type="match status" value="1"/>
</dbReference>
<accession>A0A0L8HA44</accession>
<dbReference type="InterPro" id="IPR016186">
    <property type="entry name" value="C-type_lectin-like/link_sf"/>
</dbReference>
<evidence type="ECO:0000259" key="1">
    <source>
        <dbReference type="PROSITE" id="PS50041"/>
    </source>
</evidence>
<dbReference type="Pfam" id="PF00059">
    <property type="entry name" value="Lectin_C"/>
    <property type="match status" value="1"/>
</dbReference>
<sequence>MLSDNCFFTCKRLKCYLSIYNQTNMYCFAISHVTRKTPLLNIFSILLFQMCLGSNVNFREYYGTRVPPPVTAIPEADKLTQMSNIRSETECFSLCMTYSKCGMIVYSVSDEVCIVRKIKQLPGATSFIDIPANSIYTVLQAPECPTSAGYIYRPEFRLCFQIGSKEISWNDAADNCNNDRGRLIHLKNLEVNNYIRTLIASSLLRNKWFHFGVFKDDSKNVFAWQNGDALVFTFWRSGSPDNYGGNQKCTALDPRYGHKWNDIDCGIVNLGIHMCEIVVL</sequence>